<dbReference type="Gene3D" id="1.25.70.10">
    <property type="entry name" value="Transcription termination factor 3, mitochondrial"/>
    <property type="match status" value="1"/>
</dbReference>
<keyword evidence="5" id="KW-1185">Reference proteome</keyword>
<dbReference type="InterPro" id="IPR003690">
    <property type="entry name" value="MTERF"/>
</dbReference>
<protein>
    <recommendedName>
        <fullName evidence="6">mTERF domain-containing protein 1, mitochondrial</fullName>
    </recommendedName>
</protein>
<dbReference type="GO" id="GO:0003676">
    <property type="term" value="F:nucleic acid binding"/>
    <property type="evidence" value="ECO:0007669"/>
    <property type="project" value="InterPro"/>
</dbReference>
<evidence type="ECO:0008006" key="6">
    <source>
        <dbReference type="Google" id="ProtNLM"/>
    </source>
</evidence>
<proteinExistence type="inferred from homology"/>
<evidence type="ECO:0000256" key="3">
    <source>
        <dbReference type="SAM" id="MobiDB-lite"/>
    </source>
</evidence>
<dbReference type="EMBL" id="VWRR01000001">
    <property type="protein sequence ID" value="KAF6005400.1"/>
    <property type="molecule type" value="Genomic_DNA"/>
</dbReference>
<keyword evidence="2" id="KW-0809">Transit peptide</keyword>
<gene>
    <name evidence="4" type="ORF">F1559_004898</name>
</gene>
<evidence type="ECO:0000256" key="2">
    <source>
        <dbReference type="ARBA" id="ARBA00022946"/>
    </source>
</evidence>
<organism evidence="4 5">
    <name type="scientific">Cyanidiococcus yangmingshanensis</name>
    <dbReference type="NCBI Taxonomy" id="2690220"/>
    <lineage>
        <taxon>Eukaryota</taxon>
        <taxon>Rhodophyta</taxon>
        <taxon>Bangiophyceae</taxon>
        <taxon>Cyanidiales</taxon>
        <taxon>Cyanidiaceae</taxon>
        <taxon>Cyanidiococcus</taxon>
    </lineage>
</organism>
<comment type="similarity">
    <text evidence="1">Belongs to the mTERF family.</text>
</comment>
<comment type="caution">
    <text evidence="4">The sequence shown here is derived from an EMBL/GenBank/DDBJ whole genome shotgun (WGS) entry which is preliminary data.</text>
</comment>
<dbReference type="PANTHER" id="PTHR13068:SF112">
    <property type="entry name" value="TRANSCRIPTION TERMINATION FACTOR 3, MITOCHONDRIAL"/>
    <property type="match status" value="1"/>
</dbReference>
<dbReference type="PANTHER" id="PTHR13068">
    <property type="entry name" value="CGI-12 PROTEIN-RELATED"/>
    <property type="match status" value="1"/>
</dbReference>
<evidence type="ECO:0000256" key="1">
    <source>
        <dbReference type="ARBA" id="ARBA00007692"/>
    </source>
</evidence>
<feature type="region of interest" description="Disordered" evidence="3">
    <location>
        <begin position="94"/>
        <end position="113"/>
    </location>
</feature>
<feature type="region of interest" description="Disordered" evidence="3">
    <location>
        <begin position="546"/>
        <end position="566"/>
    </location>
</feature>
<reference evidence="4 5" key="1">
    <citation type="journal article" date="2020" name="J. Phycol.">
        <title>Comparative genome analysis reveals Cyanidiococcus gen. nov., a new extremophilic red algal genus sister to Cyanidioschyzon (Cyanidioschyzonaceae, Rhodophyta).</title>
        <authorList>
            <person name="Liu S.-L."/>
            <person name="Chiang Y.-R."/>
            <person name="Yoon H.S."/>
            <person name="Fu H.-Y."/>
        </authorList>
    </citation>
    <scope>NUCLEOTIDE SEQUENCE [LARGE SCALE GENOMIC DNA]</scope>
    <source>
        <strain evidence="4 5">THAL066</strain>
    </source>
</reference>
<name>A0A7J7IRN6_9RHOD</name>
<dbReference type="InterPro" id="IPR038538">
    <property type="entry name" value="MTERF_sf"/>
</dbReference>
<evidence type="ECO:0000313" key="4">
    <source>
        <dbReference type="EMBL" id="KAF6005400.1"/>
    </source>
</evidence>
<accession>A0A7J7IRN6</accession>
<dbReference type="AlphaFoldDB" id="A0A7J7IRN6"/>
<dbReference type="Pfam" id="PF02536">
    <property type="entry name" value="mTERF"/>
    <property type="match status" value="1"/>
</dbReference>
<dbReference type="SMART" id="SM00733">
    <property type="entry name" value="Mterf"/>
    <property type="match status" value="5"/>
</dbReference>
<evidence type="ECO:0000313" key="5">
    <source>
        <dbReference type="Proteomes" id="UP000530660"/>
    </source>
</evidence>
<dbReference type="Proteomes" id="UP000530660">
    <property type="component" value="Unassembled WGS sequence"/>
</dbReference>
<sequence length="566" mass="63940">MFVAPLVVHSDRRTPQWRLHCVATARCQGAPPVRIDRKRPRLGQTLLCAERQTHRHDDGNKSEGHLKSAVSLFERIAQRFEGFARKLQQRLSRASTPADDASSVVSEGARKPQDAQVDSNLTLTLTSALCAYGVPEETAAKVAVQSSSSTWHRALQCFAAGDCSSASLATMLEKNIECLEEKVAAQLVDFVRQVAAASSLETSDWWSLLADTSMPLTTWFSFRNELVERLQQLAQYGLDSPELLRMIVPEQLQSLLHGRGRLEQALVFLTTEPPNGCGFEPDSDGLKRLVTRAPWLLALDSVDVARTIVQYLTQDLCLGYAPYIRQIVYAYPEMLRTDVTHIRAIHEYLRERCQLSTKHIGAMVRSYPRCLALPLARIERVTGYLHCLGLCRDDLTKVYRAFPALLALDIERDAEPVVSLFREYGLTDIAGLVRGLPPLLLYDIEQDIRPKLKFLQSVMNMDIQSVFEFPAFFSYSLRDRIAPRLLYLRRLGFTAARLRLSIVIAPSDTDFCRRVARTSQKEFLKFKEEFDQLIASRMQQVAVKSADAQRMDVDRPQATTGPTHER</sequence>
<feature type="compositionally biased region" description="Polar residues" evidence="3">
    <location>
        <begin position="557"/>
        <end position="566"/>
    </location>
</feature>
<dbReference type="OrthoDB" id="5513at2759"/>